<dbReference type="Gramene" id="ONK73895">
    <property type="protein sequence ID" value="ONK73895"/>
    <property type="gene ID" value="A4U43_C03F690"/>
</dbReference>
<evidence type="ECO:0000256" key="1">
    <source>
        <dbReference type="SAM" id="Phobius"/>
    </source>
</evidence>
<evidence type="ECO:0000313" key="3">
    <source>
        <dbReference type="Proteomes" id="UP000243459"/>
    </source>
</evidence>
<keyword evidence="1" id="KW-0472">Membrane</keyword>
<dbReference type="EMBL" id="CM007383">
    <property type="protein sequence ID" value="ONK73895.1"/>
    <property type="molecule type" value="Genomic_DNA"/>
</dbReference>
<keyword evidence="3" id="KW-1185">Reference proteome</keyword>
<protein>
    <submittedName>
        <fullName evidence="2">Uncharacterized protein</fullName>
    </submittedName>
</protein>
<gene>
    <name evidence="2" type="ORF">A4U43_C03F690</name>
</gene>
<evidence type="ECO:0000313" key="2">
    <source>
        <dbReference type="EMBL" id="ONK73895.1"/>
    </source>
</evidence>
<name>A0A5P1F680_ASPOF</name>
<accession>A0A5P1F680</accession>
<dbReference type="Proteomes" id="UP000243459">
    <property type="component" value="Chromosome 3"/>
</dbReference>
<organism evidence="2 3">
    <name type="scientific">Asparagus officinalis</name>
    <name type="common">Garden asparagus</name>
    <dbReference type="NCBI Taxonomy" id="4686"/>
    <lineage>
        <taxon>Eukaryota</taxon>
        <taxon>Viridiplantae</taxon>
        <taxon>Streptophyta</taxon>
        <taxon>Embryophyta</taxon>
        <taxon>Tracheophyta</taxon>
        <taxon>Spermatophyta</taxon>
        <taxon>Magnoliopsida</taxon>
        <taxon>Liliopsida</taxon>
        <taxon>Asparagales</taxon>
        <taxon>Asparagaceae</taxon>
        <taxon>Asparagoideae</taxon>
        <taxon>Asparagus</taxon>
    </lineage>
</organism>
<dbReference type="AlphaFoldDB" id="A0A5P1F680"/>
<sequence length="157" mass="17896">MAHLELSDDVLLTIVPIIAYWLFSGLYEILGRFDRYRLHPKVEEDEKNIVSRGTVLKGMIRQQAIQIAVVVLTQRESIGQEYFTDEAESSKKKVDLDNVSLSVTCDNEVEICSSDNITPCKRNLLESDLEHSVSMDLISPQLSSNKKQKQIKIEKEN</sequence>
<feature type="transmembrane region" description="Helical" evidence="1">
    <location>
        <begin position="12"/>
        <end position="30"/>
    </location>
</feature>
<keyword evidence="1" id="KW-0812">Transmembrane</keyword>
<proteinExistence type="predicted"/>
<keyword evidence="1" id="KW-1133">Transmembrane helix</keyword>
<reference evidence="3" key="1">
    <citation type="journal article" date="2017" name="Nat. Commun.">
        <title>The asparagus genome sheds light on the origin and evolution of a young Y chromosome.</title>
        <authorList>
            <person name="Harkess A."/>
            <person name="Zhou J."/>
            <person name="Xu C."/>
            <person name="Bowers J.E."/>
            <person name="Van der Hulst R."/>
            <person name="Ayyampalayam S."/>
            <person name="Mercati F."/>
            <person name="Riccardi P."/>
            <person name="McKain M.R."/>
            <person name="Kakrana A."/>
            <person name="Tang H."/>
            <person name="Ray J."/>
            <person name="Groenendijk J."/>
            <person name="Arikit S."/>
            <person name="Mathioni S.M."/>
            <person name="Nakano M."/>
            <person name="Shan H."/>
            <person name="Telgmann-Rauber A."/>
            <person name="Kanno A."/>
            <person name="Yue Z."/>
            <person name="Chen H."/>
            <person name="Li W."/>
            <person name="Chen Y."/>
            <person name="Xu X."/>
            <person name="Zhang Y."/>
            <person name="Luo S."/>
            <person name="Chen H."/>
            <person name="Gao J."/>
            <person name="Mao Z."/>
            <person name="Pires J.C."/>
            <person name="Luo M."/>
            <person name="Kudrna D."/>
            <person name="Wing R.A."/>
            <person name="Meyers B.C."/>
            <person name="Yi K."/>
            <person name="Kong H."/>
            <person name="Lavrijsen P."/>
            <person name="Sunseri F."/>
            <person name="Falavigna A."/>
            <person name="Ye Y."/>
            <person name="Leebens-Mack J.H."/>
            <person name="Chen G."/>
        </authorList>
    </citation>
    <scope>NUCLEOTIDE SEQUENCE [LARGE SCALE GENOMIC DNA]</scope>
    <source>
        <strain evidence="3">cv. DH0086</strain>
    </source>
</reference>